<dbReference type="KEGG" id="orb:IPMB12_06630"/>
<accession>A0A6G9IC34</accession>
<protein>
    <submittedName>
        <fullName evidence="5">Helix-turn-helix transcriptional regulator</fullName>
    </submittedName>
</protein>
<dbReference type="SUPFAM" id="SSF46689">
    <property type="entry name" value="Homeodomain-like"/>
    <property type="match status" value="2"/>
</dbReference>
<evidence type="ECO:0000256" key="1">
    <source>
        <dbReference type="ARBA" id="ARBA00023015"/>
    </source>
</evidence>
<keyword evidence="6" id="KW-1185">Reference proteome</keyword>
<keyword evidence="1" id="KW-0805">Transcription regulation</keyword>
<proteinExistence type="predicted"/>
<dbReference type="AlphaFoldDB" id="A0A6G9IC34"/>
<dbReference type="Gene3D" id="1.10.10.60">
    <property type="entry name" value="Homeodomain-like"/>
    <property type="match status" value="2"/>
</dbReference>
<evidence type="ECO:0000256" key="3">
    <source>
        <dbReference type="ARBA" id="ARBA00023163"/>
    </source>
</evidence>
<dbReference type="InParanoid" id="A0A6G9IC34"/>
<dbReference type="Pfam" id="PF12833">
    <property type="entry name" value="HTH_18"/>
    <property type="match status" value="1"/>
</dbReference>
<feature type="domain" description="HTH araC/xylS-type" evidence="4">
    <location>
        <begin position="154"/>
        <end position="254"/>
    </location>
</feature>
<dbReference type="Proteomes" id="UP000501168">
    <property type="component" value="Chromosome"/>
</dbReference>
<dbReference type="GO" id="GO:0003700">
    <property type="term" value="F:DNA-binding transcription factor activity"/>
    <property type="evidence" value="ECO:0007669"/>
    <property type="project" value="InterPro"/>
</dbReference>
<dbReference type="PANTHER" id="PTHR43280">
    <property type="entry name" value="ARAC-FAMILY TRANSCRIPTIONAL REGULATOR"/>
    <property type="match status" value="1"/>
</dbReference>
<dbReference type="InterPro" id="IPR009057">
    <property type="entry name" value="Homeodomain-like_sf"/>
</dbReference>
<keyword evidence="3" id="KW-0804">Transcription</keyword>
<reference evidence="5 6" key="1">
    <citation type="submission" date="2020-03" db="EMBL/GenBank/DDBJ databases">
        <title>Complete genome sequence of Orbus sp. IPMB12 (BCRC 80908).</title>
        <authorList>
            <person name="Lo W.-S."/>
            <person name="Chang T.-H."/>
            <person name="Kuo C.-H."/>
        </authorList>
    </citation>
    <scope>NUCLEOTIDE SEQUENCE [LARGE SCALE GENOMIC DNA]</scope>
    <source>
        <strain evidence="5 6">IPMB12</strain>
    </source>
</reference>
<dbReference type="PANTHER" id="PTHR43280:SF2">
    <property type="entry name" value="HTH-TYPE TRANSCRIPTIONAL REGULATOR EXSA"/>
    <property type="match status" value="1"/>
</dbReference>
<name>A0A6G9IC34_9GAMM</name>
<evidence type="ECO:0000313" key="5">
    <source>
        <dbReference type="EMBL" id="QIQ21392.1"/>
    </source>
</evidence>
<evidence type="ECO:0000259" key="4">
    <source>
        <dbReference type="PROSITE" id="PS01124"/>
    </source>
</evidence>
<dbReference type="SMART" id="SM00342">
    <property type="entry name" value="HTH_ARAC"/>
    <property type="match status" value="1"/>
</dbReference>
<dbReference type="RefSeq" id="WP_166916161.1">
    <property type="nucleotide sequence ID" value="NZ_CP050253.1"/>
</dbReference>
<dbReference type="EMBL" id="CP050253">
    <property type="protein sequence ID" value="QIQ21392.1"/>
    <property type="molecule type" value="Genomic_DNA"/>
</dbReference>
<evidence type="ECO:0000313" key="6">
    <source>
        <dbReference type="Proteomes" id="UP000501168"/>
    </source>
</evidence>
<gene>
    <name evidence="5" type="ORF">IPMB12_06630</name>
</gene>
<organism evidence="5 6">
    <name type="scientific">Zophobihabitans entericus</name>
    <dbReference type="NCBI Taxonomy" id="1635327"/>
    <lineage>
        <taxon>Bacteria</taxon>
        <taxon>Pseudomonadati</taxon>
        <taxon>Pseudomonadota</taxon>
        <taxon>Gammaproteobacteria</taxon>
        <taxon>Orbales</taxon>
        <taxon>Orbaceae</taxon>
        <taxon>Zophobihabitans</taxon>
    </lineage>
</organism>
<sequence>MTTQIPFKVYASDDHLLIVDAPFYTQKHRHQFLHIILTLDHYSMGVQVAGQDVICQGLILQSNTEHVLNLQDRSSVLLLIDNTSSLGQLIKKRYLNSDKKYFILPMPMVSALRELFASISNNVIDTKTYHRYWVSFYQILGLESHLYLVQEKDQRITKALELLNAKDNYHLSLAQVAEMVYLSPSRFSHLFKEYTGCTLKSHLLFKQVLSALILVSKGRSITESALEAGFDSPSHFSTACKRLVGFSPNIMYQVSCFLKVALYY</sequence>
<dbReference type="InterPro" id="IPR018060">
    <property type="entry name" value="HTH_AraC"/>
</dbReference>
<keyword evidence="2" id="KW-0238">DNA-binding</keyword>
<evidence type="ECO:0000256" key="2">
    <source>
        <dbReference type="ARBA" id="ARBA00023125"/>
    </source>
</evidence>
<dbReference type="GO" id="GO:0043565">
    <property type="term" value="F:sequence-specific DNA binding"/>
    <property type="evidence" value="ECO:0007669"/>
    <property type="project" value="InterPro"/>
</dbReference>
<dbReference type="PROSITE" id="PS01124">
    <property type="entry name" value="HTH_ARAC_FAMILY_2"/>
    <property type="match status" value="1"/>
</dbReference>